<keyword evidence="4" id="KW-1185">Reference proteome</keyword>
<dbReference type="RefSeq" id="WP_027462203.1">
    <property type="nucleotide sequence ID" value="NZ_CP021083.1"/>
</dbReference>
<evidence type="ECO:0000259" key="2">
    <source>
        <dbReference type="Pfam" id="PF14667"/>
    </source>
</evidence>
<evidence type="ECO:0000313" key="4">
    <source>
        <dbReference type="Proteomes" id="UP000259030"/>
    </source>
</evidence>
<dbReference type="Proteomes" id="UP000259030">
    <property type="component" value="Plasmid pDFI2"/>
</dbReference>
<dbReference type="InterPro" id="IPR050177">
    <property type="entry name" value="Lipid_A_modif_metabolic_enz"/>
</dbReference>
<keyword evidence="3" id="KW-0614">Plasmid</keyword>
<feature type="domain" description="Capsular polysaccharide assembling protein CapF C-terminal" evidence="2">
    <location>
        <begin position="250"/>
        <end position="360"/>
    </location>
</feature>
<dbReference type="InterPro" id="IPR011051">
    <property type="entry name" value="RmlC_Cupin_sf"/>
</dbReference>
<dbReference type="InterPro" id="IPR029303">
    <property type="entry name" value="CapF_C"/>
</dbReference>
<dbReference type="PANTHER" id="PTHR43245:SF55">
    <property type="entry name" value="NAD(P)-BINDING DOMAIN-CONTAINING PROTEIN"/>
    <property type="match status" value="1"/>
</dbReference>
<accession>A0A221T295</accession>
<gene>
    <name evidence="3" type="ORF">DFI_17510</name>
</gene>
<dbReference type="SUPFAM" id="SSF51735">
    <property type="entry name" value="NAD(P)-binding Rossmann-fold domains"/>
    <property type="match status" value="1"/>
</dbReference>
<geneLocation type="plasmid" evidence="4">
    <name>pdfi2</name>
</geneLocation>
<evidence type="ECO:0000313" key="3">
    <source>
        <dbReference type="EMBL" id="ASN82981.1"/>
    </source>
</evidence>
<dbReference type="Gene3D" id="3.40.50.720">
    <property type="entry name" value="NAD(P)-binding Rossmann-like Domain"/>
    <property type="match status" value="1"/>
</dbReference>
<proteinExistence type="predicted"/>
<dbReference type="CDD" id="cd07007">
    <property type="entry name" value="cupin_CapF-like_C"/>
    <property type="match status" value="1"/>
</dbReference>
<dbReference type="EMBL" id="CP021083">
    <property type="protein sequence ID" value="ASN82981.1"/>
    <property type="molecule type" value="Genomic_DNA"/>
</dbReference>
<dbReference type="AlphaFoldDB" id="A0A221T295"/>
<dbReference type="Pfam" id="PF01370">
    <property type="entry name" value="Epimerase"/>
    <property type="match status" value="1"/>
</dbReference>
<protein>
    <submittedName>
        <fullName evidence="3">Capsule biosynthesis protein CapF</fullName>
    </submittedName>
</protein>
<dbReference type="PANTHER" id="PTHR43245">
    <property type="entry name" value="BIFUNCTIONAL POLYMYXIN RESISTANCE PROTEIN ARNA"/>
    <property type="match status" value="1"/>
</dbReference>
<evidence type="ECO:0000259" key="1">
    <source>
        <dbReference type="Pfam" id="PF01370"/>
    </source>
</evidence>
<dbReference type="KEGG" id="dfc:DFI_17510"/>
<dbReference type="InterPro" id="IPR001509">
    <property type="entry name" value="Epimerase_deHydtase"/>
</dbReference>
<dbReference type="Gene3D" id="2.60.120.10">
    <property type="entry name" value="Jelly Rolls"/>
    <property type="match status" value="1"/>
</dbReference>
<feature type="domain" description="NAD-dependent epimerase/dehydratase" evidence="1">
    <location>
        <begin position="5"/>
        <end position="186"/>
    </location>
</feature>
<sequence>MRIGITGARGLLGTHLHAYLHGQPGVEVRAGGREIYADQAALREFVDGCDAIVHLAGMNRGDDAELARTNVRLCEDLVTALEAAKAAPHVLFSSSTHIDRDSAYGASKRQAAQVLRDWAQRSGGAFTNVILPGVFGEGGRPFYNSVVSTFCSQLARGETPTANAEAMVEQVHAQQVARHVHALIGRETGDVRVEGTRLSVGDLLGRLRDFQRLYDVHVIPDVRAEFDRDLFNTYRAYLYPQRYPVPLTLHTDDRGSLFEAVKSHNGGQSFMSTTHPGVTRGNHYHTRKIERFLVTGGEAEIRLRHVTGTEVQRFRVSGEVPAYVDIPTLHTHSITNVGPGVLTTLFWTHELFDPAHPDTYPEPVETA</sequence>
<name>A0A221T295_9DEIO</name>
<dbReference type="InterPro" id="IPR036291">
    <property type="entry name" value="NAD(P)-bd_dom_sf"/>
</dbReference>
<dbReference type="SUPFAM" id="SSF51182">
    <property type="entry name" value="RmlC-like cupins"/>
    <property type="match status" value="1"/>
</dbReference>
<dbReference type="InterPro" id="IPR014710">
    <property type="entry name" value="RmlC-like_jellyroll"/>
</dbReference>
<dbReference type="Pfam" id="PF14667">
    <property type="entry name" value="Polysacc_synt_C"/>
    <property type="match status" value="1"/>
</dbReference>
<organism evidence="3 4">
    <name type="scientific">Deinococcus ficus</name>
    <dbReference type="NCBI Taxonomy" id="317577"/>
    <lineage>
        <taxon>Bacteria</taxon>
        <taxon>Thermotogati</taxon>
        <taxon>Deinococcota</taxon>
        <taxon>Deinococci</taxon>
        <taxon>Deinococcales</taxon>
        <taxon>Deinococcaceae</taxon>
        <taxon>Deinococcus</taxon>
    </lineage>
</organism>
<reference evidence="3 4" key="1">
    <citation type="submission" date="2017-05" db="EMBL/GenBank/DDBJ databases">
        <title>The complete genome sequence of Deinococcus ficus isolated from the rhizosphere of the Ficus religiosa L. in Taiwan.</title>
        <authorList>
            <person name="Wu K.-M."/>
            <person name="Liao T.-L."/>
            <person name="Liu Y.-M."/>
            <person name="Young C.-C."/>
            <person name="Tsai S.-F."/>
        </authorList>
    </citation>
    <scope>NUCLEOTIDE SEQUENCE [LARGE SCALE GENOMIC DNA]</scope>
    <source>
        <strain evidence="3 4">CC-FR2-10</strain>
        <plasmid evidence="4">pdfi2</plasmid>
    </source>
</reference>